<comment type="similarity">
    <text evidence="3">Belongs to the HARBI1 family.</text>
</comment>
<keyword evidence="4" id="KW-0540">Nuclease</keyword>
<dbReference type="GO" id="GO:0005634">
    <property type="term" value="C:nucleus"/>
    <property type="evidence" value="ECO:0007669"/>
    <property type="project" value="UniProtKB-SubCell"/>
</dbReference>
<dbReference type="InterPro" id="IPR027806">
    <property type="entry name" value="HARBI1_dom"/>
</dbReference>
<dbReference type="InterPro" id="IPR045249">
    <property type="entry name" value="HARBI1-like"/>
</dbReference>
<accession>A0A8J9Y3D9</accession>
<keyword evidence="10" id="KW-1185">Reference proteome</keyword>
<keyword evidence="5" id="KW-0479">Metal-binding</keyword>
<name>A0A8J9Y3D9_9NEOP</name>
<dbReference type="OrthoDB" id="7434799at2759"/>
<keyword evidence="7" id="KW-0539">Nucleus</keyword>
<evidence type="ECO:0000259" key="8">
    <source>
        <dbReference type="Pfam" id="PF13359"/>
    </source>
</evidence>
<evidence type="ECO:0000256" key="1">
    <source>
        <dbReference type="ARBA" id="ARBA00001968"/>
    </source>
</evidence>
<dbReference type="EMBL" id="OV170231">
    <property type="protein sequence ID" value="CAH0715919.1"/>
    <property type="molecule type" value="Genomic_DNA"/>
</dbReference>
<dbReference type="GO" id="GO:0004518">
    <property type="term" value="F:nuclease activity"/>
    <property type="evidence" value="ECO:0007669"/>
    <property type="project" value="UniProtKB-KW"/>
</dbReference>
<evidence type="ECO:0000256" key="7">
    <source>
        <dbReference type="ARBA" id="ARBA00023242"/>
    </source>
</evidence>
<evidence type="ECO:0000256" key="5">
    <source>
        <dbReference type="ARBA" id="ARBA00022723"/>
    </source>
</evidence>
<protein>
    <recommendedName>
        <fullName evidence="8">DDE Tnp4 domain-containing protein</fullName>
    </recommendedName>
</protein>
<feature type="non-terminal residue" evidence="9">
    <location>
        <position position="190"/>
    </location>
</feature>
<feature type="domain" description="DDE Tnp4" evidence="8">
    <location>
        <begin position="35"/>
        <end position="189"/>
    </location>
</feature>
<comment type="subcellular location">
    <subcellularLocation>
        <location evidence="2">Nucleus</location>
    </subcellularLocation>
</comment>
<dbReference type="GO" id="GO:0046872">
    <property type="term" value="F:metal ion binding"/>
    <property type="evidence" value="ECO:0007669"/>
    <property type="project" value="UniProtKB-KW"/>
</dbReference>
<evidence type="ECO:0000313" key="10">
    <source>
        <dbReference type="Proteomes" id="UP000838878"/>
    </source>
</evidence>
<evidence type="ECO:0000256" key="3">
    <source>
        <dbReference type="ARBA" id="ARBA00006958"/>
    </source>
</evidence>
<dbReference type="Pfam" id="PF13359">
    <property type="entry name" value="DDE_Tnp_4"/>
    <property type="match status" value="1"/>
</dbReference>
<gene>
    <name evidence="9" type="ORF">BINO364_LOCUS2782</name>
</gene>
<evidence type="ECO:0000256" key="6">
    <source>
        <dbReference type="ARBA" id="ARBA00022801"/>
    </source>
</evidence>
<dbReference type="PANTHER" id="PTHR22930">
    <property type="match status" value="1"/>
</dbReference>
<comment type="cofactor">
    <cofactor evidence="1">
        <name>a divalent metal cation</name>
        <dbReference type="ChEBI" id="CHEBI:60240"/>
    </cofactor>
</comment>
<evidence type="ECO:0000313" key="9">
    <source>
        <dbReference type="EMBL" id="CAH0715919.1"/>
    </source>
</evidence>
<dbReference type="GO" id="GO:0016787">
    <property type="term" value="F:hydrolase activity"/>
    <property type="evidence" value="ECO:0007669"/>
    <property type="project" value="UniProtKB-KW"/>
</dbReference>
<dbReference type="PANTHER" id="PTHR22930:SF289">
    <property type="entry name" value="DDE TNP4 DOMAIN-CONTAINING PROTEIN-RELATED"/>
    <property type="match status" value="1"/>
</dbReference>
<proteinExistence type="inferred from homology"/>
<keyword evidence="6" id="KW-0378">Hydrolase</keyword>
<evidence type="ECO:0000256" key="4">
    <source>
        <dbReference type="ARBA" id="ARBA00022722"/>
    </source>
</evidence>
<evidence type="ECO:0000256" key="2">
    <source>
        <dbReference type="ARBA" id="ARBA00004123"/>
    </source>
</evidence>
<dbReference type="Proteomes" id="UP000838878">
    <property type="component" value="Chromosome 11"/>
</dbReference>
<reference evidence="9" key="1">
    <citation type="submission" date="2021-12" db="EMBL/GenBank/DDBJ databases">
        <authorList>
            <person name="Martin H S."/>
        </authorList>
    </citation>
    <scope>NUCLEOTIDE SEQUENCE</scope>
</reference>
<organism evidence="9 10">
    <name type="scientific">Brenthis ino</name>
    <name type="common">lesser marbled fritillary</name>
    <dbReference type="NCBI Taxonomy" id="405034"/>
    <lineage>
        <taxon>Eukaryota</taxon>
        <taxon>Metazoa</taxon>
        <taxon>Ecdysozoa</taxon>
        <taxon>Arthropoda</taxon>
        <taxon>Hexapoda</taxon>
        <taxon>Insecta</taxon>
        <taxon>Pterygota</taxon>
        <taxon>Neoptera</taxon>
        <taxon>Endopterygota</taxon>
        <taxon>Lepidoptera</taxon>
        <taxon>Glossata</taxon>
        <taxon>Ditrysia</taxon>
        <taxon>Papilionoidea</taxon>
        <taxon>Nymphalidae</taxon>
        <taxon>Heliconiinae</taxon>
        <taxon>Argynnini</taxon>
        <taxon>Brenthis</taxon>
    </lineage>
</organism>
<sequence>MLNKYIQFPDTPNARQAISQRFSDKYRIPGVIGCIDCSHFRIHGPPKEEEHQYYCRKHYHSLNVQMVCDDEYRILNVNAKFGGANHDSFIWENSDLNKYMQSLHRNGETVWLLGDSGYPQRPWLMTPILDAAPNTPQANYNQKHMTARVVIENTFGRLKNRWRCLNKDRVLHYKPLKCSRIILACCVLTR</sequence>
<dbReference type="AlphaFoldDB" id="A0A8J9Y3D9"/>